<sequence length="124" mass="12979">MAITSNLAGPSFQDAPAWERIVTQIWATGDGHAEQSQTVNINGILQKIVLKASSVTGNPTVTLTIDDNGDNEIFNSGAKADGATYTFSVYEPISGIMKIAVDPSADPGGSSQTLTVVITLRGIR</sequence>
<reference evidence="1" key="1">
    <citation type="journal article" date="2015" name="Nature">
        <title>Complex archaea that bridge the gap between prokaryotes and eukaryotes.</title>
        <authorList>
            <person name="Spang A."/>
            <person name="Saw J.H."/>
            <person name="Jorgensen S.L."/>
            <person name="Zaremba-Niedzwiedzka K."/>
            <person name="Martijn J."/>
            <person name="Lind A.E."/>
            <person name="van Eijk R."/>
            <person name="Schleper C."/>
            <person name="Guy L."/>
            <person name="Ettema T.J."/>
        </authorList>
    </citation>
    <scope>NUCLEOTIDE SEQUENCE</scope>
</reference>
<comment type="caution">
    <text evidence="1">The sequence shown here is derived from an EMBL/GenBank/DDBJ whole genome shotgun (WGS) entry which is preliminary data.</text>
</comment>
<protein>
    <submittedName>
        <fullName evidence="1">Uncharacterized protein</fullName>
    </submittedName>
</protein>
<evidence type="ECO:0000313" key="1">
    <source>
        <dbReference type="EMBL" id="KKM88448.1"/>
    </source>
</evidence>
<organism evidence="1">
    <name type="scientific">marine sediment metagenome</name>
    <dbReference type="NCBI Taxonomy" id="412755"/>
    <lineage>
        <taxon>unclassified sequences</taxon>
        <taxon>metagenomes</taxon>
        <taxon>ecological metagenomes</taxon>
    </lineage>
</organism>
<dbReference type="EMBL" id="LAZR01006957">
    <property type="protein sequence ID" value="KKM88448.1"/>
    <property type="molecule type" value="Genomic_DNA"/>
</dbReference>
<proteinExistence type="predicted"/>
<accession>A0A0F9L3U7</accession>
<gene>
    <name evidence="1" type="ORF">LCGC14_1258660</name>
</gene>
<name>A0A0F9L3U7_9ZZZZ</name>
<dbReference type="AlphaFoldDB" id="A0A0F9L3U7"/>